<dbReference type="GO" id="GO:0016020">
    <property type="term" value="C:membrane"/>
    <property type="evidence" value="ECO:0007669"/>
    <property type="project" value="InterPro"/>
</dbReference>
<dbReference type="OrthoDB" id="9767435at2"/>
<feature type="transmembrane region" description="Helical" evidence="8">
    <location>
        <begin position="239"/>
        <end position="260"/>
    </location>
</feature>
<keyword evidence="7" id="KW-0067">ATP-binding</keyword>
<dbReference type="Pfam" id="PF07568">
    <property type="entry name" value="HisKA_2"/>
    <property type="match status" value="1"/>
</dbReference>
<dbReference type="PROSITE" id="PS50885">
    <property type="entry name" value="HAMP"/>
    <property type="match status" value="1"/>
</dbReference>
<dbReference type="EMBL" id="NWBU01000007">
    <property type="protein sequence ID" value="PTQ11491.1"/>
    <property type="molecule type" value="Genomic_DNA"/>
</dbReference>
<organism evidence="10 11">
    <name type="scientific">Sphingomonas oleivorans</name>
    <dbReference type="NCBI Taxonomy" id="1735121"/>
    <lineage>
        <taxon>Bacteria</taxon>
        <taxon>Pseudomonadati</taxon>
        <taxon>Pseudomonadota</taxon>
        <taxon>Alphaproteobacteria</taxon>
        <taxon>Sphingomonadales</taxon>
        <taxon>Sphingomonadaceae</taxon>
        <taxon>Sphingomonas</taxon>
    </lineage>
</organism>
<reference evidence="10 11" key="1">
    <citation type="submission" date="2017-09" db="EMBL/GenBank/DDBJ databases">
        <title>Sphingomonas panjinensis sp.nov., isolated from oil-contaminated soil.</title>
        <authorList>
            <person name="Wang L."/>
            <person name="Chen L."/>
        </authorList>
    </citation>
    <scope>NUCLEOTIDE SEQUENCE [LARGE SCALE GENOMIC DNA]</scope>
    <source>
        <strain evidence="10 11">FW-11</strain>
    </source>
</reference>
<gene>
    <name evidence="10" type="ORF">CLG96_08590</name>
</gene>
<keyword evidence="6 10" id="KW-0418">Kinase</keyword>
<dbReference type="InterPro" id="IPR003660">
    <property type="entry name" value="HAMP_dom"/>
</dbReference>
<dbReference type="GO" id="GO:0007165">
    <property type="term" value="P:signal transduction"/>
    <property type="evidence" value="ECO:0007669"/>
    <property type="project" value="InterPro"/>
</dbReference>
<keyword evidence="3" id="KW-0597">Phosphoprotein</keyword>
<comment type="caution">
    <text evidence="10">The sequence shown here is derived from an EMBL/GenBank/DDBJ whole genome shotgun (WGS) entry which is preliminary data.</text>
</comment>
<evidence type="ECO:0000313" key="10">
    <source>
        <dbReference type="EMBL" id="PTQ11491.1"/>
    </source>
</evidence>
<comment type="catalytic activity">
    <reaction evidence="1">
        <text>ATP + protein L-histidine = ADP + protein N-phospho-L-histidine.</text>
        <dbReference type="EC" id="2.7.13.3"/>
    </reaction>
</comment>
<evidence type="ECO:0000259" key="9">
    <source>
        <dbReference type="PROSITE" id="PS50885"/>
    </source>
</evidence>
<dbReference type="GO" id="GO:0004673">
    <property type="term" value="F:protein histidine kinase activity"/>
    <property type="evidence" value="ECO:0007669"/>
    <property type="project" value="UniProtKB-EC"/>
</dbReference>
<keyword evidence="8" id="KW-1133">Transmembrane helix</keyword>
<evidence type="ECO:0000256" key="2">
    <source>
        <dbReference type="ARBA" id="ARBA00012438"/>
    </source>
</evidence>
<feature type="domain" description="HAMP" evidence="9">
    <location>
        <begin position="262"/>
        <end position="316"/>
    </location>
</feature>
<dbReference type="Gene3D" id="3.30.450.20">
    <property type="entry name" value="PAS domain"/>
    <property type="match status" value="1"/>
</dbReference>
<evidence type="ECO:0000256" key="1">
    <source>
        <dbReference type="ARBA" id="ARBA00000085"/>
    </source>
</evidence>
<evidence type="ECO:0000256" key="3">
    <source>
        <dbReference type="ARBA" id="ARBA00022553"/>
    </source>
</evidence>
<keyword evidence="4" id="KW-0808">Transferase</keyword>
<keyword evidence="11" id="KW-1185">Reference proteome</keyword>
<dbReference type="AlphaFoldDB" id="A0A2T5FY82"/>
<evidence type="ECO:0000256" key="6">
    <source>
        <dbReference type="ARBA" id="ARBA00022777"/>
    </source>
</evidence>
<evidence type="ECO:0000256" key="8">
    <source>
        <dbReference type="SAM" id="Phobius"/>
    </source>
</evidence>
<keyword evidence="8" id="KW-0472">Membrane</keyword>
<evidence type="ECO:0000256" key="4">
    <source>
        <dbReference type="ARBA" id="ARBA00022679"/>
    </source>
</evidence>
<accession>A0A2T5FY82</accession>
<dbReference type="GO" id="GO:0005524">
    <property type="term" value="F:ATP binding"/>
    <property type="evidence" value="ECO:0007669"/>
    <property type="project" value="UniProtKB-KW"/>
</dbReference>
<dbReference type="RefSeq" id="WP_107967485.1">
    <property type="nucleotide sequence ID" value="NZ_NWBU01000007.1"/>
</dbReference>
<keyword evidence="8" id="KW-0812">Transmembrane</keyword>
<evidence type="ECO:0000256" key="7">
    <source>
        <dbReference type="ARBA" id="ARBA00022840"/>
    </source>
</evidence>
<name>A0A2T5FY82_9SPHN</name>
<dbReference type="PANTHER" id="PTHR41523">
    <property type="entry name" value="TWO-COMPONENT SYSTEM SENSOR PROTEIN"/>
    <property type="match status" value="1"/>
</dbReference>
<evidence type="ECO:0000313" key="11">
    <source>
        <dbReference type="Proteomes" id="UP000244162"/>
    </source>
</evidence>
<keyword evidence="5" id="KW-0547">Nucleotide-binding</keyword>
<dbReference type="PANTHER" id="PTHR41523:SF8">
    <property type="entry name" value="ETHYLENE RESPONSE SENSOR PROTEIN"/>
    <property type="match status" value="1"/>
</dbReference>
<protein>
    <recommendedName>
        <fullName evidence="2">histidine kinase</fullName>
        <ecNumber evidence="2">2.7.13.3</ecNumber>
    </recommendedName>
</protein>
<sequence>MNASSRPPVARISPSFARLSTGIKMLLILSTALLPLGLMALFASIQSASNNRLQHEADARIIATGSARQIDALIGRNASGLRAVVDADPRTMRDCQAWLTALRQSGRRDMRFALYDANGRRRCATPGYSVQSAQAPRGGIGTELLLLNDPPAIRFTVPATYGAAYGVGELPADLLRQAASTGTNSHGVSLTQGDTRIELERGGRDGPLDQQVTVQSLIAGGQAALSMTVNINSVSAIEVLLVLLPMLMWLAAAMIGWLVVDRLLLQPLGQLQRAVSDYRVEDGPMQLPRLTTPAHEIRDLAEAFRQAADELVGHEAELEEGLERQTKLTREVHHRVKNNLQVVASLINLHARGSKGDVASAYASIQRRVDALAVVHRNHYAEVEENRGVGLRALIGELAANLRATAPAEAAHMTITLNMTPAFASQDVAVPVAFLITEIVELVMSCDPQGTVAVSLLPGPEPDRALLAIEGLGLAISSCRAHPTMDRFRRIVEGLSRQLRSKLVYDGDIGRYEIEISIVPEHQER</sequence>
<dbReference type="EC" id="2.7.13.3" evidence="2"/>
<evidence type="ECO:0000256" key="5">
    <source>
        <dbReference type="ARBA" id="ARBA00022741"/>
    </source>
</evidence>
<dbReference type="InterPro" id="IPR011495">
    <property type="entry name" value="Sig_transdc_His_kin_sub2_dim/P"/>
</dbReference>
<proteinExistence type="predicted"/>
<dbReference type="Proteomes" id="UP000244162">
    <property type="component" value="Unassembled WGS sequence"/>
</dbReference>